<dbReference type="PANTHER" id="PTHR33198:SF8">
    <property type="entry name" value="CCHC-TYPE DOMAIN-CONTAINING PROTEIN"/>
    <property type="match status" value="1"/>
</dbReference>
<sequence length="232" mass="26830">MNTTLVELTRRGRANHSGHPDDEDRGSISRRRINVSSLEQLQTEMSFRNLISWRSKWNDLYILEHLSEFPSTEQVAALRLVLSTGMLQLTEMVLNVRPSGTLTPDTVLEKIQQYLLKQRSVAFDRVQFHECNQVAGQSFDLYYIRLQRIAVCAELGSTCWDTRMTTRIMSGIRDQETRKKLLAISPFPSLPVTVELRRSEEAAGANELLFRHPQRSAPSQWTSNELQILRRW</sequence>
<keyword evidence="3" id="KW-1185">Reference proteome</keyword>
<name>A0AAD5L4H9_9CRUS</name>
<accession>A0AAD5L4H9</accession>
<dbReference type="EMBL" id="WJBH02000007">
    <property type="protein sequence ID" value="KAI9555896.1"/>
    <property type="molecule type" value="Genomic_DNA"/>
</dbReference>
<proteinExistence type="predicted"/>
<comment type="caution">
    <text evidence="2">The sequence shown here is derived from an EMBL/GenBank/DDBJ whole genome shotgun (WGS) entry which is preliminary data.</text>
</comment>
<evidence type="ECO:0000313" key="3">
    <source>
        <dbReference type="Proteomes" id="UP000820818"/>
    </source>
</evidence>
<reference evidence="2 3" key="1">
    <citation type="submission" date="2022-05" db="EMBL/GenBank/DDBJ databases">
        <title>A multi-omics perspective on studying reproductive biology in Daphnia sinensis.</title>
        <authorList>
            <person name="Jia J."/>
        </authorList>
    </citation>
    <scope>NUCLEOTIDE SEQUENCE [LARGE SCALE GENOMIC DNA]</scope>
    <source>
        <strain evidence="2 3">WSL</strain>
    </source>
</reference>
<feature type="region of interest" description="Disordered" evidence="1">
    <location>
        <begin position="1"/>
        <end position="28"/>
    </location>
</feature>
<dbReference type="Proteomes" id="UP000820818">
    <property type="component" value="Linkage Group LG7"/>
</dbReference>
<dbReference type="PANTHER" id="PTHR33198">
    <property type="entry name" value="ANK_REP_REGION DOMAIN-CONTAINING PROTEIN-RELATED"/>
    <property type="match status" value="1"/>
</dbReference>
<organism evidence="2 3">
    <name type="scientific">Daphnia sinensis</name>
    <dbReference type="NCBI Taxonomy" id="1820382"/>
    <lineage>
        <taxon>Eukaryota</taxon>
        <taxon>Metazoa</taxon>
        <taxon>Ecdysozoa</taxon>
        <taxon>Arthropoda</taxon>
        <taxon>Crustacea</taxon>
        <taxon>Branchiopoda</taxon>
        <taxon>Diplostraca</taxon>
        <taxon>Cladocera</taxon>
        <taxon>Anomopoda</taxon>
        <taxon>Daphniidae</taxon>
        <taxon>Daphnia</taxon>
        <taxon>Daphnia similis group</taxon>
    </lineage>
</organism>
<evidence type="ECO:0000313" key="2">
    <source>
        <dbReference type="EMBL" id="KAI9555896.1"/>
    </source>
</evidence>
<feature type="compositionally biased region" description="Basic and acidic residues" evidence="1">
    <location>
        <begin position="18"/>
        <end position="27"/>
    </location>
</feature>
<gene>
    <name evidence="2" type="ORF">GHT06_018417</name>
</gene>
<dbReference type="AlphaFoldDB" id="A0AAD5L4H9"/>
<evidence type="ECO:0000256" key="1">
    <source>
        <dbReference type="SAM" id="MobiDB-lite"/>
    </source>
</evidence>
<protein>
    <submittedName>
        <fullName evidence="2">Uncharacterized protein</fullName>
    </submittedName>
</protein>